<protein>
    <recommendedName>
        <fullName evidence="7">AIPP2-like SPOC-like domain-containing protein</fullName>
    </recommendedName>
</protein>
<reference evidence="8" key="2">
    <citation type="submission" date="2017-06" db="EMBL/GenBank/DDBJ databases">
        <title>WGS assembly of Brachypodium distachyon.</title>
        <authorList>
            <consortium name="The International Brachypodium Initiative"/>
            <person name="Lucas S."/>
            <person name="Harmon-Smith M."/>
            <person name="Lail K."/>
            <person name="Tice H."/>
            <person name="Grimwood J."/>
            <person name="Bruce D."/>
            <person name="Barry K."/>
            <person name="Shu S."/>
            <person name="Lindquist E."/>
            <person name="Wang M."/>
            <person name="Pitluck S."/>
            <person name="Vogel J.P."/>
            <person name="Garvin D.F."/>
            <person name="Mockler T.C."/>
            <person name="Schmutz J."/>
            <person name="Rokhsar D."/>
            <person name="Bevan M.W."/>
        </authorList>
    </citation>
    <scope>NUCLEOTIDE SEQUENCE</scope>
    <source>
        <strain evidence="8">Bd21</strain>
    </source>
</reference>
<evidence type="ECO:0000256" key="6">
    <source>
        <dbReference type="SAM" id="MobiDB-lite"/>
    </source>
</evidence>
<evidence type="ECO:0000256" key="3">
    <source>
        <dbReference type="ARBA" id="ARBA00022833"/>
    </source>
</evidence>
<feature type="domain" description="AIPP2-like SPOC-like" evidence="7">
    <location>
        <begin position="87"/>
        <end position="212"/>
    </location>
</feature>
<keyword evidence="5" id="KW-0804">Transcription</keyword>
<name>A0A0Q3F0K1_BRADI</name>
<sequence>MKRTKPHDGSDSKEVHNNCKLVKRGKYIYEDNDDGDQNILGAEVATDSLTTSTVVMKDRCTEVSNPLVLESSKVQEHSDLPIDEPIWSGDFKLGSKGYGSLAAHLSAKHCEKVWKISKLLRPVVEVTKLPRLEAWPKSFEASRPIDESIALYFLPHEMRHNVGLDQLVKEVTENDMVLRAVVEEAEMLIFPSILLPERHQTFKGKPYPWAVFKRREDKVATPTLDEEGHVIDCCARAEEKHASPRKDHRVTGLNMGVESEEVERQVTKQEQTSSFARPKESRPSEGTACPTQTPTIRAIMHANHGQIPSWFGVSQGVSTGPFFGFIAGQTPRLEKLIKEMQSEGAVVFAMRGEMIGSGLGQGIGLSNLIVTYFHR</sequence>
<feature type="region of interest" description="Disordered" evidence="6">
    <location>
        <begin position="258"/>
        <end position="290"/>
    </location>
</feature>
<dbReference type="InterPro" id="IPR056280">
    <property type="entry name" value="AIPP2-like_SPOC"/>
</dbReference>
<keyword evidence="10" id="KW-1185">Reference proteome</keyword>
<keyword evidence="1" id="KW-0479">Metal-binding</keyword>
<keyword evidence="3" id="KW-0862">Zinc</keyword>
<dbReference type="OrthoDB" id="787165at2759"/>
<dbReference type="PANTHER" id="PTHR33304">
    <property type="match status" value="1"/>
</dbReference>
<dbReference type="GO" id="GO:0008270">
    <property type="term" value="F:zinc ion binding"/>
    <property type="evidence" value="ECO:0007669"/>
    <property type="project" value="UniProtKB-KW"/>
</dbReference>
<evidence type="ECO:0000313" key="9">
    <source>
        <dbReference type="EnsemblPlants" id="KQJ92156"/>
    </source>
</evidence>
<keyword evidence="2" id="KW-0863">Zinc-finger</keyword>
<dbReference type="Gramene" id="KQJ92156">
    <property type="protein sequence ID" value="KQJ92156"/>
    <property type="gene ID" value="BRADI_4g41953v3"/>
</dbReference>
<dbReference type="EMBL" id="CM000883">
    <property type="protein sequence ID" value="KQJ92156.1"/>
    <property type="molecule type" value="Genomic_DNA"/>
</dbReference>
<evidence type="ECO:0000313" key="10">
    <source>
        <dbReference type="Proteomes" id="UP000008810"/>
    </source>
</evidence>
<dbReference type="AlphaFoldDB" id="A0A0Q3F0K1"/>
<evidence type="ECO:0000256" key="5">
    <source>
        <dbReference type="ARBA" id="ARBA00023163"/>
    </source>
</evidence>
<dbReference type="GO" id="GO:0140566">
    <property type="term" value="F:histone reader activity"/>
    <property type="evidence" value="ECO:0007669"/>
    <property type="project" value="InterPro"/>
</dbReference>
<evidence type="ECO:0000256" key="1">
    <source>
        <dbReference type="ARBA" id="ARBA00022723"/>
    </source>
</evidence>
<dbReference type="EnsemblPlants" id="KQJ92156">
    <property type="protein sequence ID" value="KQJ92156"/>
    <property type="gene ID" value="BRADI_4g41953v3"/>
</dbReference>
<dbReference type="FunCoup" id="A0A0Q3F0K1">
    <property type="interactions" value="700"/>
</dbReference>
<evidence type="ECO:0000259" key="7">
    <source>
        <dbReference type="Pfam" id="PF23121"/>
    </source>
</evidence>
<dbReference type="InParanoid" id="A0A0Q3F0K1"/>
<gene>
    <name evidence="8" type="ORF">BRADI_4g41953v3</name>
</gene>
<dbReference type="InterPro" id="IPR049914">
    <property type="entry name" value="PHD1-3/5-6"/>
</dbReference>
<dbReference type="Pfam" id="PF23121">
    <property type="entry name" value="SPOC_AIPP2"/>
    <property type="match status" value="1"/>
</dbReference>
<reference evidence="8 9" key="1">
    <citation type="journal article" date="2010" name="Nature">
        <title>Genome sequencing and analysis of the model grass Brachypodium distachyon.</title>
        <authorList>
            <consortium name="International Brachypodium Initiative"/>
        </authorList>
    </citation>
    <scope>NUCLEOTIDE SEQUENCE [LARGE SCALE GENOMIC DNA]</scope>
    <source>
        <strain evidence="8 9">Bd21</strain>
    </source>
</reference>
<evidence type="ECO:0000256" key="2">
    <source>
        <dbReference type="ARBA" id="ARBA00022771"/>
    </source>
</evidence>
<proteinExistence type="predicted"/>
<dbReference type="Proteomes" id="UP000008810">
    <property type="component" value="Chromosome 4"/>
</dbReference>
<organism evidence="8">
    <name type="scientific">Brachypodium distachyon</name>
    <name type="common">Purple false brome</name>
    <name type="synonym">Trachynia distachya</name>
    <dbReference type="NCBI Taxonomy" id="15368"/>
    <lineage>
        <taxon>Eukaryota</taxon>
        <taxon>Viridiplantae</taxon>
        <taxon>Streptophyta</taxon>
        <taxon>Embryophyta</taxon>
        <taxon>Tracheophyta</taxon>
        <taxon>Spermatophyta</taxon>
        <taxon>Magnoliopsida</taxon>
        <taxon>Liliopsida</taxon>
        <taxon>Poales</taxon>
        <taxon>Poaceae</taxon>
        <taxon>BOP clade</taxon>
        <taxon>Pooideae</taxon>
        <taxon>Stipodae</taxon>
        <taxon>Brachypodieae</taxon>
        <taxon>Brachypodium</taxon>
    </lineage>
</organism>
<dbReference type="STRING" id="15368.A0A0Q3F0K1"/>
<keyword evidence="4" id="KW-0805">Transcription regulation</keyword>
<dbReference type="PANTHER" id="PTHR33304:SF52">
    <property type="entry name" value="DUF4283 DOMAIN-CONTAINING PROTEIN"/>
    <property type="match status" value="1"/>
</dbReference>
<evidence type="ECO:0000313" key="8">
    <source>
        <dbReference type="EMBL" id="KQJ92156.1"/>
    </source>
</evidence>
<accession>A0A0Q3F0K1</accession>
<evidence type="ECO:0000256" key="4">
    <source>
        <dbReference type="ARBA" id="ARBA00023015"/>
    </source>
</evidence>
<dbReference type="GO" id="GO:0034244">
    <property type="term" value="P:negative regulation of transcription elongation by RNA polymerase II"/>
    <property type="evidence" value="ECO:0007669"/>
    <property type="project" value="InterPro"/>
</dbReference>
<reference evidence="9" key="3">
    <citation type="submission" date="2018-08" db="UniProtKB">
        <authorList>
            <consortium name="EnsemblPlants"/>
        </authorList>
    </citation>
    <scope>IDENTIFICATION</scope>
    <source>
        <strain evidence="9">cv. Bd21</strain>
    </source>
</reference>